<dbReference type="Proteomes" id="UP000298774">
    <property type="component" value="Chromosome"/>
</dbReference>
<sequence>MSITAPGSGSTLIASLRSQFQSEFAAVKKAYQETGQLAGTQRTFRSEDGDVTISLSGRKLDDGREVLELTYGIGGAKGALLGRTLSGGTNDATGLALPADTRYGGIAGSASTEAITSFDDIEAFERDMVASTFETQDERAAHIRQWGVGDGKYVTSREEYRAYNRVEEAATDAAAKLTKRMGFKNPEEESEFYAKANKALSKFMHDGDDRELAELLKGMPADTLKKLKGDLSATDSATQRLIAALNRRLEGGAPHESPASLFSAKSLNVLV</sequence>
<evidence type="ECO:0000313" key="3">
    <source>
        <dbReference type="Proteomes" id="UP000298774"/>
    </source>
</evidence>
<keyword evidence="4" id="KW-1185">Reference proteome</keyword>
<dbReference type="AlphaFoldDB" id="A0A0P0EVY3"/>
<proteinExistence type="predicted"/>
<dbReference type="GeneID" id="56450003"/>
<evidence type="ECO:0000313" key="4">
    <source>
        <dbReference type="Proteomes" id="UP001277471"/>
    </source>
</evidence>
<accession>A0A0P0EVY3</accession>
<dbReference type="RefSeq" id="WP_035675581.1">
    <property type="nucleotide sequence ID" value="NZ_CP012914.1"/>
</dbReference>
<organism evidence="2 3">
    <name type="scientific">Azospirillum brasilense</name>
    <dbReference type="NCBI Taxonomy" id="192"/>
    <lineage>
        <taxon>Bacteria</taxon>
        <taxon>Pseudomonadati</taxon>
        <taxon>Pseudomonadota</taxon>
        <taxon>Alphaproteobacteria</taxon>
        <taxon>Rhodospirillales</taxon>
        <taxon>Azospirillaceae</taxon>
        <taxon>Azospirillum</taxon>
    </lineage>
</organism>
<evidence type="ECO:0000313" key="2">
    <source>
        <dbReference type="EMBL" id="QCO09269.1"/>
    </source>
</evidence>
<reference evidence="2 3" key="1">
    <citation type="submission" date="2018-09" db="EMBL/GenBank/DDBJ databases">
        <title>Whole genome based analysis of evolution and adaptive divergence in Indian and Brazilian strains of Azospirillum brasilense.</title>
        <authorList>
            <person name="Singh C."/>
            <person name="Tripathi A.K."/>
        </authorList>
    </citation>
    <scope>NUCLEOTIDE SEQUENCE [LARGE SCALE GENOMIC DNA]</scope>
    <source>
        <strain evidence="2 3">MTCC4038</strain>
    </source>
</reference>
<dbReference type="EMBL" id="CP032339">
    <property type="protein sequence ID" value="QCO09269.1"/>
    <property type="molecule type" value="Genomic_DNA"/>
</dbReference>
<dbReference type="KEGG" id="abf:AMK58_01560"/>
<name>A0A0P0EVY3_AZOBR</name>
<protein>
    <submittedName>
        <fullName evidence="2">Uncharacterized protein</fullName>
    </submittedName>
</protein>
<reference evidence="1 4" key="2">
    <citation type="submission" date="2023-11" db="EMBL/GenBank/DDBJ databases">
        <title>MicrobeMod: A computational toolkit for identifying prokaryotic methylation and restriction-modification with nanopore sequencing.</title>
        <authorList>
            <person name="Crits-Christoph A."/>
            <person name="Kang S.C."/>
            <person name="Lee H."/>
            <person name="Ostrov N."/>
        </authorList>
    </citation>
    <scope>NUCLEOTIDE SEQUENCE [LARGE SCALE GENOMIC DNA]</scope>
    <source>
        <strain evidence="1 4">ATCC 29145</strain>
    </source>
</reference>
<evidence type="ECO:0000313" key="1">
    <source>
        <dbReference type="EMBL" id="MDX5952809.1"/>
    </source>
</evidence>
<gene>
    <name evidence="2" type="ORF">D3868_09630</name>
    <name evidence="1" type="ORF">SIM66_16640</name>
</gene>
<dbReference type="Proteomes" id="UP001277471">
    <property type="component" value="Unassembled WGS sequence"/>
</dbReference>
<dbReference type="EMBL" id="JAWXYC010000004">
    <property type="protein sequence ID" value="MDX5952809.1"/>
    <property type="molecule type" value="Genomic_DNA"/>
</dbReference>